<evidence type="ECO:0000313" key="3">
    <source>
        <dbReference type="Proteomes" id="UP000053593"/>
    </source>
</evidence>
<protein>
    <submittedName>
        <fullName evidence="2">Uncharacterized protein</fullName>
    </submittedName>
</protein>
<dbReference type="EMBL" id="KN834815">
    <property type="protein sequence ID" value="KIK54516.1"/>
    <property type="molecule type" value="Genomic_DNA"/>
</dbReference>
<evidence type="ECO:0000256" key="1">
    <source>
        <dbReference type="SAM" id="MobiDB-lite"/>
    </source>
</evidence>
<evidence type="ECO:0000313" key="2">
    <source>
        <dbReference type="EMBL" id="KIK54516.1"/>
    </source>
</evidence>
<reference evidence="2 3" key="1">
    <citation type="submission" date="2014-04" db="EMBL/GenBank/DDBJ databases">
        <title>Evolutionary Origins and Diversification of the Mycorrhizal Mutualists.</title>
        <authorList>
            <consortium name="DOE Joint Genome Institute"/>
            <consortium name="Mycorrhizal Genomics Consortium"/>
            <person name="Kohler A."/>
            <person name="Kuo A."/>
            <person name="Nagy L.G."/>
            <person name="Floudas D."/>
            <person name="Copeland A."/>
            <person name="Barry K.W."/>
            <person name="Cichocki N."/>
            <person name="Veneault-Fourrey C."/>
            <person name="LaButti K."/>
            <person name="Lindquist E.A."/>
            <person name="Lipzen A."/>
            <person name="Lundell T."/>
            <person name="Morin E."/>
            <person name="Murat C."/>
            <person name="Riley R."/>
            <person name="Ohm R."/>
            <person name="Sun H."/>
            <person name="Tunlid A."/>
            <person name="Henrissat B."/>
            <person name="Grigoriev I.V."/>
            <person name="Hibbett D.S."/>
            <person name="Martin F."/>
        </authorList>
    </citation>
    <scope>NUCLEOTIDE SEQUENCE [LARGE SCALE GENOMIC DNA]</scope>
    <source>
        <strain evidence="2 3">FD-317 M1</strain>
    </source>
</reference>
<sequence length="171" mass="19481">MNSILIPDCSHCQYQLFFLETRGLELGEINQIFEKGGITGGVWGSKGGRTTADMHYSSIEPVEPKSDRRSDDVKTDKERLENQRSVMNDRLQISLMKLGTTFRDTDSVNIVLGDVAMRDQTNNSQFLCGRNLTSRPAIRLDQGPIWPRCNLTKSNYLTEPETKMLTVWVYM</sequence>
<accession>A0A0D0BID2</accession>
<gene>
    <name evidence="2" type="ORF">GYMLUDRAFT_63119</name>
</gene>
<organism evidence="2 3">
    <name type="scientific">Collybiopsis luxurians FD-317 M1</name>
    <dbReference type="NCBI Taxonomy" id="944289"/>
    <lineage>
        <taxon>Eukaryota</taxon>
        <taxon>Fungi</taxon>
        <taxon>Dikarya</taxon>
        <taxon>Basidiomycota</taxon>
        <taxon>Agaricomycotina</taxon>
        <taxon>Agaricomycetes</taxon>
        <taxon>Agaricomycetidae</taxon>
        <taxon>Agaricales</taxon>
        <taxon>Marasmiineae</taxon>
        <taxon>Omphalotaceae</taxon>
        <taxon>Collybiopsis</taxon>
        <taxon>Collybiopsis luxurians</taxon>
    </lineage>
</organism>
<dbReference type="HOGENOM" id="CLU_1563053_0_0_1"/>
<dbReference type="AlphaFoldDB" id="A0A0D0BID2"/>
<dbReference type="Proteomes" id="UP000053593">
    <property type="component" value="Unassembled WGS sequence"/>
</dbReference>
<feature type="compositionally biased region" description="Basic and acidic residues" evidence="1">
    <location>
        <begin position="62"/>
        <end position="78"/>
    </location>
</feature>
<proteinExistence type="predicted"/>
<dbReference type="OrthoDB" id="6133115at2759"/>
<name>A0A0D0BID2_9AGAR</name>
<keyword evidence="3" id="KW-1185">Reference proteome</keyword>
<feature type="region of interest" description="Disordered" evidence="1">
    <location>
        <begin position="59"/>
        <end position="78"/>
    </location>
</feature>